<organism evidence="2 3">
    <name type="scientific">Arthrobacter phage Altadena</name>
    <dbReference type="NCBI Taxonomy" id="3059064"/>
    <lineage>
        <taxon>Viruses</taxon>
        <taxon>Duplodnaviria</taxon>
        <taxon>Heunggongvirae</taxon>
        <taxon>Uroviricota</taxon>
        <taxon>Caudoviricetes</taxon>
        <taxon>Berryhillviridae</taxon>
        <taxon>Altadenavirus</taxon>
        <taxon>Altadenavirus altadena</taxon>
    </lineage>
</organism>
<sequence>MLENDVKKLLLFIQAGDGRQLSEADLAYWTTELPPMLDLETALEAVREFRARPEPEVLKHRWLDLTVLRIYVKRIMDRRRALALREEAQKALPGPPHRAVTARGLRQKDPARWDELVSAGRAEGNADRAYTQARNAGLPDAEARAAGEAEYQRTLEKIEAEKNSIESPKGTTDPARPDFTTLGE</sequence>
<dbReference type="Proteomes" id="UP001304441">
    <property type="component" value="Segment"/>
</dbReference>
<feature type="region of interest" description="Disordered" evidence="1">
    <location>
        <begin position="157"/>
        <end position="184"/>
    </location>
</feature>
<proteinExistence type="predicted"/>
<protein>
    <submittedName>
        <fullName evidence="2">Uncharacterized protein</fullName>
    </submittedName>
</protein>
<evidence type="ECO:0000313" key="3">
    <source>
        <dbReference type="Proteomes" id="UP001304441"/>
    </source>
</evidence>
<name>A0AA96HVJ6_9CAUD</name>
<keyword evidence="3" id="KW-1185">Reference proteome</keyword>
<gene>
    <name evidence="2" type="primary">42</name>
    <name evidence="2" type="ORF">SEA_ALTADENA_42</name>
</gene>
<evidence type="ECO:0000256" key="1">
    <source>
        <dbReference type="SAM" id="MobiDB-lite"/>
    </source>
</evidence>
<accession>A0AA96HVJ6</accession>
<dbReference type="EMBL" id="OR521058">
    <property type="protein sequence ID" value="WNO25864.1"/>
    <property type="molecule type" value="Genomic_DNA"/>
</dbReference>
<reference evidence="2 3" key="1">
    <citation type="submission" date="2023-08" db="EMBL/GenBank/DDBJ databases">
        <authorList>
            <person name="Beyer A.R."/>
            <person name="Cuttino I."/>
            <person name="Clifton D.R."/>
            <person name="Poitier J.S."/>
            <person name="White J."/>
            <person name="Ko C."/>
            <person name="Russell D.A."/>
            <person name="Jacobs-Sera D."/>
            <person name="Hatfull G.F."/>
        </authorList>
    </citation>
    <scope>NUCLEOTIDE SEQUENCE [LARGE SCALE GENOMIC DNA]</scope>
</reference>
<evidence type="ECO:0000313" key="2">
    <source>
        <dbReference type="EMBL" id="WNO25864.1"/>
    </source>
</evidence>